<feature type="region of interest" description="Disordered" evidence="1">
    <location>
        <begin position="1"/>
        <end position="34"/>
    </location>
</feature>
<feature type="compositionally biased region" description="Polar residues" evidence="1">
    <location>
        <begin position="20"/>
        <end position="32"/>
    </location>
</feature>
<name>A0A8S2FSD0_9BILA</name>
<dbReference type="AlphaFoldDB" id="A0A8S2FSD0"/>
<feature type="compositionally biased region" description="Polar residues" evidence="1">
    <location>
        <begin position="1"/>
        <end position="10"/>
    </location>
</feature>
<feature type="region of interest" description="Disordered" evidence="1">
    <location>
        <begin position="59"/>
        <end position="91"/>
    </location>
</feature>
<evidence type="ECO:0000256" key="1">
    <source>
        <dbReference type="SAM" id="MobiDB-lite"/>
    </source>
</evidence>
<dbReference type="Proteomes" id="UP000682733">
    <property type="component" value="Unassembled WGS sequence"/>
</dbReference>
<gene>
    <name evidence="2" type="ORF">OVA965_LOCUS39146</name>
    <name evidence="3" type="ORF">TMI583_LOCUS40414</name>
</gene>
<dbReference type="EMBL" id="CAJOBA010062395">
    <property type="protein sequence ID" value="CAF4337805.1"/>
    <property type="molecule type" value="Genomic_DNA"/>
</dbReference>
<organism evidence="2 4">
    <name type="scientific">Didymodactylos carnosus</name>
    <dbReference type="NCBI Taxonomy" id="1234261"/>
    <lineage>
        <taxon>Eukaryota</taxon>
        <taxon>Metazoa</taxon>
        <taxon>Spiralia</taxon>
        <taxon>Gnathifera</taxon>
        <taxon>Rotifera</taxon>
        <taxon>Eurotatoria</taxon>
        <taxon>Bdelloidea</taxon>
        <taxon>Philodinida</taxon>
        <taxon>Philodinidae</taxon>
        <taxon>Didymodactylos</taxon>
    </lineage>
</organism>
<sequence length="114" mass="13155">MRFNPSNQPRASHIPKVDNTRLSQEPSQNTAYRYNHPPLMSIDLAYIPPFFVQPQIRKQFEDSQKQKRERQRAVQPTLTQRSKPLPLPTTTADLIPVPTVVVLSDPWPSTTCYN</sequence>
<dbReference type="Proteomes" id="UP000677228">
    <property type="component" value="Unassembled WGS sequence"/>
</dbReference>
<feature type="compositionally biased region" description="Polar residues" evidence="1">
    <location>
        <begin position="74"/>
        <end position="91"/>
    </location>
</feature>
<protein>
    <submittedName>
        <fullName evidence="2">Uncharacterized protein</fullName>
    </submittedName>
</protein>
<proteinExistence type="predicted"/>
<dbReference type="EMBL" id="CAJNOK010039968">
    <property type="protein sequence ID" value="CAF1548291.1"/>
    <property type="molecule type" value="Genomic_DNA"/>
</dbReference>
<evidence type="ECO:0000313" key="2">
    <source>
        <dbReference type="EMBL" id="CAF1548291.1"/>
    </source>
</evidence>
<evidence type="ECO:0000313" key="3">
    <source>
        <dbReference type="EMBL" id="CAF4337805.1"/>
    </source>
</evidence>
<comment type="caution">
    <text evidence="2">The sequence shown here is derived from an EMBL/GenBank/DDBJ whole genome shotgun (WGS) entry which is preliminary data.</text>
</comment>
<evidence type="ECO:0000313" key="4">
    <source>
        <dbReference type="Proteomes" id="UP000677228"/>
    </source>
</evidence>
<accession>A0A8S2FSD0</accession>
<reference evidence="2" key="1">
    <citation type="submission" date="2021-02" db="EMBL/GenBank/DDBJ databases">
        <authorList>
            <person name="Nowell W R."/>
        </authorList>
    </citation>
    <scope>NUCLEOTIDE SEQUENCE</scope>
</reference>